<gene>
    <name evidence="2" type="ORF">NDU88_004396</name>
</gene>
<reference evidence="2" key="1">
    <citation type="journal article" date="2022" name="bioRxiv">
        <title>Sequencing and chromosome-scale assembly of the giantPleurodeles waltlgenome.</title>
        <authorList>
            <person name="Brown T."/>
            <person name="Elewa A."/>
            <person name="Iarovenko S."/>
            <person name="Subramanian E."/>
            <person name="Araus A.J."/>
            <person name="Petzold A."/>
            <person name="Susuki M."/>
            <person name="Suzuki K.-i.T."/>
            <person name="Hayashi T."/>
            <person name="Toyoda A."/>
            <person name="Oliveira C."/>
            <person name="Osipova E."/>
            <person name="Leigh N.D."/>
            <person name="Simon A."/>
            <person name="Yun M.H."/>
        </authorList>
    </citation>
    <scope>NUCLEOTIDE SEQUENCE</scope>
    <source>
        <strain evidence="2">20211129_DDA</strain>
        <tissue evidence="2">Liver</tissue>
    </source>
</reference>
<evidence type="ECO:0000313" key="2">
    <source>
        <dbReference type="EMBL" id="KAJ1151616.1"/>
    </source>
</evidence>
<keyword evidence="3" id="KW-1185">Reference proteome</keyword>
<dbReference type="Proteomes" id="UP001066276">
    <property type="component" value="Chromosome 5"/>
</dbReference>
<sequence>MVRETRGPSGVLLGLKSAKLKWSNGRGEERWEGLSLHCRVSSGQSGPNEAHGTTRAPTKEEGRSPGVSRLSAVAEEVQRQRVGASVSVFRDVGTLQVGEPRPLDKSWPTVRQSVLLPLLLHPTVPGTLNEGRGGKGHPPREPSHRYSRRPGGGGATRGSRAGPAEHGRPRLPALP</sequence>
<comment type="caution">
    <text evidence="2">The sequence shown here is derived from an EMBL/GenBank/DDBJ whole genome shotgun (WGS) entry which is preliminary data.</text>
</comment>
<proteinExistence type="predicted"/>
<name>A0AAV7RJ73_PLEWA</name>
<evidence type="ECO:0000256" key="1">
    <source>
        <dbReference type="SAM" id="MobiDB-lite"/>
    </source>
</evidence>
<feature type="region of interest" description="Disordered" evidence="1">
    <location>
        <begin position="122"/>
        <end position="175"/>
    </location>
</feature>
<organism evidence="2 3">
    <name type="scientific">Pleurodeles waltl</name>
    <name type="common">Iberian ribbed newt</name>
    <dbReference type="NCBI Taxonomy" id="8319"/>
    <lineage>
        <taxon>Eukaryota</taxon>
        <taxon>Metazoa</taxon>
        <taxon>Chordata</taxon>
        <taxon>Craniata</taxon>
        <taxon>Vertebrata</taxon>
        <taxon>Euteleostomi</taxon>
        <taxon>Amphibia</taxon>
        <taxon>Batrachia</taxon>
        <taxon>Caudata</taxon>
        <taxon>Salamandroidea</taxon>
        <taxon>Salamandridae</taxon>
        <taxon>Pleurodelinae</taxon>
        <taxon>Pleurodeles</taxon>
    </lineage>
</organism>
<evidence type="ECO:0000313" key="3">
    <source>
        <dbReference type="Proteomes" id="UP001066276"/>
    </source>
</evidence>
<protein>
    <submittedName>
        <fullName evidence="2">Uncharacterized protein</fullName>
    </submittedName>
</protein>
<dbReference type="AlphaFoldDB" id="A0AAV7RJ73"/>
<accession>A0AAV7RJ73</accession>
<feature type="region of interest" description="Disordered" evidence="1">
    <location>
        <begin position="40"/>
        <end position="69"/>
    </location>
</feature>
<dbReference type="EMBL" id="JANPWB010000009">
    <property type="protein sequence ID" value="KAJ1151616.1"/>
    <property type="molecule type" value="Genomic_DNA"/>
</dbReference>